<dbReference type="RefSeq" id="WP_145083919.1">
    <property type="nucleotide sequence ID" value="NZ_CP036298.1"/>
</dbReference>
<comment type="catalytic activity">
    <reaction evidence="10">
        <text>D-sedoheptulose 7-phosphate + D-glyceraldehyde 3-phosphate = D-erythrose 4-phosphate + beta-D-fructose 6-phosphate</text>
        <dbReference type="Rhea" id="RHEA:17053"/>
        <dbReference type="ChEBI" id="CHEBI:16897"/>
        <dbReference type="ChEBI" id="CHEBI:57483"/>
        <dbReference type="ChEBI" id="CHEBI:57634"/>
        <dbReference type="ChEBI" id="CHEBI:59776"/>
        <dbReference type="EC" id="2.2.1.2"/>
    </reaction>
</comment>
<comment type="function">
    <text evidence="1 10">Transaldolase is important for the balance of metabolites in the pentose-phosphate pathway.</text>
</comment>
<dbReference type="InterPro" id="IPR004732">
    <property type="entry name" value="Transaldolase_2"/>
</dbReference>
<comment type="similarity">
    <text evidence="4 10">Belongs to the transaldolase family. Type 2 subfamily.</text>
</comment>
<reference evidence="11 12" key="1">
    <citation type="submission" date="2019-02" db="EMBL/GenBank/DDBJ databases">
        <title>Deep-cultivation of Planctomycetes and their phenomic and genomic characterization uncovers novel biology.</title>
        <authorList>
            <person name="Wiegand S."/>
            <person name="Jogler M."/>
            <person name="Boedeker C."/>
            <person name="Pinto D."/>
            <person name="Vollmers J."/>
            <person name="Rivas-Marin E."/>
            <person name="Kohn T."/>
            <person name="Peeters S.H."/>
            <person name="Heuer A."/>
            <person name="Rast P."/>
            <person name="Oberbeckmann S."/>
            <person name="Bunk B."/>
            <person name="Jeske O."/>
            <person name="Meyerdierks A."/>
            <person name="Storesund J.E."/>
            <person name="Kallscheuer N."/>
            <person name="Luecker S."/>
            <person name="Lage O.M."/>
            <person name="Pohl T."/>
            <person name="Merkel B.J."/>
            <person name="Hornburger P."/>
            <person name="Mueller R.-W."/>
            <person name="Bruemmer F."/>
            <person name="Labrenz M."/>
            <person name="Spormann A.M."/>
            <person name="Op den Camp H."/>
            <person name="Overmann J."/>
            <person name="Amann R."/>
            <person name="Jetten M.S.M."/>
            <person name="Mascher T."/>
            <person name="Medema M.H."/>
            <person name="Devos D.P."/>
            <person name="Kaster A.-K."/>
            <person name="Ovreas L."/>
            <person name="Rohde M."/>
            <person name="Galperin M.Y."/>
            <person name="Jogler C."/>
        </authorList>
    </citation>
    <scope>NUCLEOTIDE SEQUENCE [LARGE SCALE GENOMIC DNA]</scope>
    <source>
        <strain evidence="11 12">Q31a</strain>
    </source>
</reference>
<proteinExistence type="inferred from homology"/>
<dbReference type="UniPathway" id="UPA00115">
    <property type="reaction ID" value="UER00414"/>
</dbReference>
<accession>A0A518GER4</accession>
<keyword evidence="6 10" id="KW-0963">Cytoplasm</keyword>
<evidence type="ECO:0000256" key="8">
    <source>
        <dbReference type="ARBA" id="ARBA00023126"/>
    </source>
</evidence>
<evidence type="ECO:0000313" key="11">
    <source>
        <dbReference type="EMBL" id="QDV27083.1"/>
    </source>
</evidence>
<feature type="active site" description="Schiff-base intermediate with substrate" evidence="10">
    <location>
        <position position="141"/>
    </location>
</feature>
<dbReference type="Pfam" id="PF00923">
    <property type="entry name" value="TAL_FSA"/>
    <property type="match status" value="1"/>
</dbReference>
<organism evidence="11 12">
    <name type="scientific">Aureliella helgolandensis</name>
    <dbReference type="NCBI Taxonomy" id="2527968"/>
    <lineage>
        <taxon>Bacteria</taxon>
        <taxon>Pseudomonadati</taxon>
        <taxon>Planctomycetota</taxon>
        <taxon>Planctomycetia</taxon>
        <taxon>Pirellulales</taxon>
        <taxon>Pirellulaceae</taxon>
        <taxon>Aureliella</taxon>
    </lineage>
</organism>
<dbReference type="Proteomes" id="UP000318017">
    <property type="component" value="Chromosome"/>
</dbReference>
<gene>
    <name evidence="10 11" type="primary">tal</name>
    <name evidence="11" type="ORF">Q31a_54700</name>
</gene>
<dbReference type="AlphaFoldDB" id="A0A518GER4"/>
<dbReference type="InterPro" id="IPR001585">
    <property type="entry name" value="TAL/FSA"/>
</dbReference>
<dbReference type="GO" id="GO:0005737">
    <property type="term" value="C:cytoplasm"/>
    <property type="evidence" value="ECO:0007669"/>
    <property type="project" value="UniProtKB-SubCell"/>
</dbReference>
<dbReference type="GO" id="GO:0006098">
    <property type="term" value="P:pentose-phosphate shunt"/>
    <property type="evidence" value="ECO:0007669"/>
    <property type="project" value="UniProtKB-UniRule"/>
</dbReference>
<evidence type="ECO:0000256" key="2">
    <source>
        <dbReference type="ARBA" id="ARBA00004496"/>
    </source>
</evidence>
<comment type="pathway">
    <text evidence="3 10">Carbohydrate degradation; pentose phosphate pathway; D-glyceraldehyde 3-phosphate and beta-D-fructose 6-phosphate from D-ribose 5-phosphate and D-xylulose 5-phosphate (non-oxidative stage): step 2/3.</text>
</comment>
<dbReference type="KEGG" id="ahel:Q31a_54700"/>
<dbReference type="InterPro" id="IPR013785">
    <property type="entry name" value="Aldolase_TIM"/>
</dbReference>
<evidence type="ECO:0000256" key="3">
    <source>
        <dbReference type="ARBA" id="ARBA00004857"/>
    </source>
</evidence>
<name>A0A518GER4_9BACT</name>
<sequence>MSNPAITSLINSGTNLYLDSIDPDLVKLNLEWGAVGATSNPIIISGLIESGRFDSQLAELLKSGKDDSEIAWELTDQLVRQAQQAFHSVWEKTRGDAGWVSFELDPLIEDLDANMPHADRVERYIELGKKWSAGHDNRMIKVPATPAGLDSLSALSAAGITLNVTLVFTMDQYVQARNNVWEGAQKRASLDTFKSVYSIFVSRVDQYTAQHVAQLSADAQGQVGIVNAKRIWQANQDFWKANPTPLKQEMIFASTGTKNPTDPPTKYVEALAGSDIQTNPPATNAAVAESSVVFSRQVDQLPPASVLNDIDAHVNMSHLEKTLMGEGIAKFAAPQKQLLATIASKRAKLAVG</sequence>
<dbReference type="EMBL" id="CP036298">
    <property type="protein sequence ID" value="QDV27083.1"/>
    <property type="molecule type" value="Genomic_DNA"/>
</dbReference>
<dbReference type="GO" id="GO:0004801">
    <property type="term" value="F:transaldolase activity"/>
    <property type="evidence" value="ECO:0007669"/>
    <property type="project" value="UniProtKB-UniRule"/>
</dbReference>
<keyword evidence="7 10" id="KW-0808">Transferase</keyword>
<dbReference type="OrthoDB" id="140919at2"/>
<dbReference type="PANTHER" id="PTHR10683:SF31">
    <property type="entry name" value="TRANSALDOLASE"/>
    <property type="match status" value="1"/>
</dbReference>
<evidence type="ECO:0000256" key="5">
    <source>
        <dbReference type="ARBA" id="ARBA00013151"/>
    </source>
</evidence>
<dbReference type="GO" id="GO:0005975">
    <property type="term" value="P:carbohydrate metabolic process"/>
    <property type="evidence" value="ECO:0007669"/>
    <property type="project" value="InterPro"/>
</dbReference>
<evidence type="ECO:0000313" key="12">
    <source>
        <dbReference type="Proteomes" id="UP000318017"/>
    </source>
</evidence>
<evidence type="ECO:0000256" key="6">
    <source>
        <dbReference type="ARBA" id="ARBA00022490"/>
    </source>
</evidence>
<dbReference type="PANTHER" id="PTHR10683">
    <property type="entry name" value="TRANSALDOLASE"/>
    <property type="match status" value="1"/>
</dbReference>
<evidence type="ECO:0000256" key="4">
    <source>
        <dbReference type="ARBA" id="ARBA00008426"/>
    </source>
</evidence>
<protein>
    <recommendedName>
        <fullName evidence="5 10">Transaldolase</fullName>
        <ecNumber evidence="5 10">2.2.1.2</ecNumber>
    </recommendedName>
</protein>
<keyword evidence="8 10" id="KW-0570">Pentose shunt</keyword>
<comment type="subcellular location">
    <subcellularLocation>
        <location evidence="2 10">Cytoplasm</location>
    </subcellularLocation>
</comment>
<dbReference type="HAMAP" id="MF_00493">
    <property type="entry name" value="Transaldolase_2"/>
    <property type="match status" value="1"/>
</dbReference>
<evidence type="ECO:0000256" key="1">
    <source>
        <dbReference type="ARBA" id="ARBA00003518"/>
    </source>
</evidence>
<keyword evidence="12" id="KW-1185">Reference proteome</keyword>
<evidence type="ECO:0000256" key="10">
    <source>
        <dbReference type="HAMAP-Rule" id="MF_00493"/>
    </source>
</evidence>
<dbReference type="Gene3D" id="3.20.20.70">
    <property type="entry name" value="Aldolase class I"/>
    <property type="match status" value="1"/>
</dbReference>
<evidence type="ECO:0000256" key="7">
    <source>
        <dbReference type="ARBA" id="ARBA00022679"/>
    </source>
</evidence>
<dbReference type="SUPFAM" id="SSF51569">
    <property type="entry name" value="Aldolase"/>
    <property type="match status" value="1"/>
</dbReference>
<dbReference type="EC" id="2.2.1.2" evidence="5 10"/>
<evidence type="ECO:0000256" key="9">
    <source>
        <dbReference type="ARBA" id="ARBA00023270"/>
    </source>
</evidence>
<keyword evidence="9 10" id="KW-0704">Schiff base</keyword>